<organism evidence="1 2">
    <name type="scientific">Roseomonas genomospecies 6</name>
    <dbReference type="NCBI Taxonomy" id="214106"/>
    <lineage>
        <taxon>Bacteria</taxon>
        <taxon>Pseudomonadati</taxon>
        <taxon>Pseudomonadota</taxon>
        <taxon>Alphaproteobacteria</taxon>
        <taxon>Acetobacterales</taxon>
        <taxon>Roseomonadaceae</taxon>
        <taxon>Roseomonas</taxon>
    </lineage>
</organism>
<comment type="caution">
    <text evidence="1">The sequence shown here is derived from an EMBL/GenBank/DDBJ whole genome shotgun (WGS) entry which is preliminary data.</text>
</comment>
<dbReference type="EMBL" id="QOKW01000035">
    <property type="protein sequence ID" value="KAA0676422.1"/>
    <property type="molecule type" value="Genomic_DNA"/>
</dbReference>
<proteinExistence type="predicted"/>
<keyword evidence="2" id="KW-1185">Reference proteome</keyword>
<sequence length="79" mass="8542">MLARQVLQARRVVQEAPFGLQDLDGFLLHHDLAVERAQLFLQLLDLVAGFEDDEAGGGDQATPEKRGFVFHAASLPGAG</sequence>
<reference evidence="1 2" key="1">
    <citation type="submission" date="2018-07" db="EMBL/GenBank/DDBJ databases">
        <title>Genome sequence of Azospirillum sp. ATCC 49961.</title>
        <authorList>
            <person name="Sant'Anna F.H."/>
            <person name="Baldani J.I."/>
            <person name="Zilli J.E."/>
            <person name="Reis V.M."/>
            <person name="Hartmann A."/>
            <person name="Cruz L."/>
            <person name="de Souza E.M."/>
            <person name="de Oliveira Pedrosa F."/>
            <person name="Passaglia L.M.P."/>
        </authorList>
    </citation>
    <scope>NUCLEOTIDE SEQUENCE [LARGE SCALE GENOMIC DNA]</scope>
    <source>
        <strain evidence="1 2">ATCC 49961</strain>
    </source>
</reference>
<gene>
    <name evidence="1" type="ORF">DS843_27240</name>
</gene>
<evidence type="ECO:0000313" key="1">
    <source>
        <dbReference type="EMBL" id="KAA0676422.1"/>
    </source>
</evidence>
<dbReference type="Proteomes" id="UP000480854">
    <property type="component" value="Unassembled WGS sequence"/>
</dbReference>
<protein>
    <submittedName>
        <fullName evidence="1">Uncharacterized protein</fullName>
    </submittedName>
</protein>
<name>A0A9W7KNQ4_9PROT</name>
<evidence type="ECO:0000313" key="2">
    <source>
        <dbReference type="Proteomes" id="UP000480854"/>
    </source>
</evidence>
<dbReference type="AlphaFoldDB" id="A0A9W7KNQ4"/>
<accession>A0A9W7KNQ4</accession>